<reference evidence="1 2" key="1">
    <citation type="submission" date="2024-10" db="EMBL/GenBank/DDBJ databases">
        <authorList>
            <person name="Topkara A.R."/>
            <person name="Saygin H."/>
        </authorList>
    </citation>
    <scope>NUCLEOTIDE SEQUENCE [LARGE SCALE GENOMIC DNA]</scope>
    <source>
        <strain evidence="1 2">M3C6</strain>
    </source>
</reference>
<comment type="caution">
    <text evidence="1">The sequence shown here is derived from an EMBL/GenBank/DDBJ whole genome shotgun (WGS) entry which is preliminary data.</text>
</comment>
<name>A0ABW7AU83_9ACTN</name>
<evidence type="ECO:0000313" key="2">
    <source>
        <dbReference type="Proteomes" id="UP001603978"/>
    </source>
</evidence>
<keyword evidence="2" id="KW-1185">Reference proteome</keyword>
<protein>
    <submittedName>
        <fullName evidence="1">Uncharacterized protein</fullName>
    </submittedName>
</protein>
<gene>
    <name evidence="1" type="ORF">ACFLIM_46175</name>
</gene>
<dbReference type="Proteomes" id="UP001603978">
    <property type="component" value="Unassembled WGS sequence"/>
</dbReference>
<organism evidence="1 2">
    <name type="scientific">Nonomuraea marmarensis</name>
    <dbReference type="NCBI Taxonomy" id="3351344"/>
    <lineage>
        <taxon>Bacteria</taxon>
        <taxon>Bacillati</taxon>
        <taxon>Actinomycetota</taxon>
        <taxon>Actinomycetes</taxon>
        <taxon>Streptosporangiales</taxon>
        <taxon>Streptosporangiaceae</taxon>
        <taxon>Nonomuraea</taxon>
    </lineage>
</organism>
<proteinExistence type="predicted"/>
<accession>A0ABW7AU83</accession>
<dbReference type="RefSeq" id="WP_393176489.1">
    <property type="nucleotide sequence ID" value="NZ_JBICRM010000052.1"/>
</dbReference>
<dbReference type="EMBL" id="JBICRM010000052">
    <property type="protein sequence ID" value="MFG1710578.1"/>
    <property type="molecule type" value="Genomic_DNA"/>
</dbReference>
<evidence type="ECO:0000313" key="1">
    <source>
        <dbReference type="EMBL" id="MFG1710578.1"/>
    </source>
</evidence>
<sequence>MVATITREERSSLSRFLYRVSDDPVRSAEHWRQVYFTHPPAEFSDDTTTS</sequence>